<keyword evidence="1" id="KW-0805">Transcription regulation</keyword>
<dbReference type="InterPro" id="IPR019887">
    <property type="entry name" value="Tscrpt_reg_AsnC/Lrp_C"/>
</dbReference>
<keyword evidence="2" id="KW-0238">DNA-binding</keyword>
<dbReference type="SUPFAM" id="SSF54909">
    <property type="entry name" value="Dimeric alpha+beta barrel"/>
    <property type="match status" value="1"/>
</dbReference>
<accession>A0A2Z3YQT8</accession>
<evidence type="ECO:0000256" key="2">
    <source>
        <dbReference type="ARBA" id="ARBA00023125"/>
    </source>
</evidence>
<dbReference type="RefSeq" id="WP_110482202.1">
    <property type="nucleotide sequence ID" value="NZ_CP024988.1"/>
</dbReference>
<reference evidence="7" key="1">
    <citation type="submission" date="2017-11" db="EMBL/GenBank/DDBJ databases">
        <title>Otitis media/interna in a cat caused by the recently described species Corynebacterium provencense.</title>
        <authorList>
            <person name="Kittl S."/>
            <person name="Brodard I."/>
            <person name="Rychener L."/>
            <person name="Jores J."/>
            <person name="Roosje P."/>
            <person name="Gobeli Brawand S."/>
        </authorList>
    </citation>
    <scope>NUCLEOTIDE SEQUENCE [LARGE SCALE GENOMIC DNA]</scope>
    <source>
        <strain evidence="7">17KM38</strain>
    </source>
</reference>
<evidence type="ECO:0000313" key="7">
    <source>
        <dbReference type="Proteomes" id="UP000247696"/>
    </source>
</evidence>
<dbReference type="EMBL" id="CP024988">
    <property type="protein sequence ID" value="AWT27216.1"/>
    <property type="molecule type" value="Genomic_DNA"/>
</dbReference>
<dbReference type="GO" id="GO:0005829">
    <property type="term" value="C:cytosol"/>
    <property type="evidence" value="ECO:0007669"/>
    <property type="project" value="TreeGrafter"/>
</dbReference>
<dbReference type="SUPFAM" id="SSF46785">
    <property type="entry name" value="Winged helix' DNA-binding domain"/>
    <property type="match status" value="1"/>
</dbReference>
<feature type="domain" description="HTH asnC-type" evidence="5">
    <location>
        <begin position="12"/>
        <end position="52"/>
    </location>
</feature>
<dbReference type="PANTHER" id="PTHR30154:SF34">
    <property type="entry name" value="TRANSCRIPTIONAL REGULATOR AZLB"/>
    <property type="match status" value="1"/>
</dbReference>
<dbReference type="InterPro" id="IPR036390">
    <property type="entry name" value="WH_DNA-bd_sf"/>
</dbReference>
<sequence length="162" mass="17670">MTSDAGQGRPVIDQTDHRILEALDEHPRASVAYLAESLHLARGTVRTRLTRLTAPDGPLAPVTARLVPASVGRPLRAIVTAEADQATFDGMIDDLTRIPEVVECLGISGRSDMSIEVVAVDADDLYRITQAIMRCRGIRRTETGIVMRELIPRRMGQLTSGK</sequence>
<evidence type="ECO:0000256" key="3">
    <source>
        <dbReference type="ARBA" id="ARBA00023163"/>
    </source>
</evidence>
<dbReference type="AlphaFoldDB" id="A0A2Z3YQT8"/>
<dbReference type="Proteomes" id="UP000247696">
    <property type="component" value="Chromosome"/>
</dbReference>
<keyword evidence="3" id="KW-0804">Transcription</keyword>
<dbReference type="Pfam" id="PF01037">
    <property type="entry name" value="AsnC_trans_reg"/>
    <property type="match status" value="1"/>
</dbReference>
<dbReference type="InterPro" id="IPR011008">
    <property type="entry name" value="Dimeric_a/b-barrel"/>
</dbReference>
<evidence type="ECO:0000259" key="5">
    <source>
        <dbReference type="Pfam" id="PF13404"/>
    </source>
</evidence>
<evidence type="ECO:0000256" key="1">
    <source>
        <dbReference type="ARBA" id="ARBA00023015"/>
    </source>
</evidence>
<keyword evidence="7" id="KW-1185">Reference proteome</keyword>
<dbReference type="InterPro" id="IPR036388">
    <property type="entry name" value="WH-like_DNA-bd_sf"/>
</dbReference>
<dbReference type="InterPro" id="IPR019888">
    <property type="entry name" value="Tscrpt_reg_AsnC-like"/>
</dbReference>
<dbReference type="GO" id="GO:0043565">
    <property type="term" value="F:sequence-specific DNA binding"/>
    <property type="evidence" value="ECO:0007669"/>
    <property type="project" value="InterPro"/>
</dbReference>
<dbReference type="KEGG" id="cpre:Csp1_24680"/>
<organism evidence="6 7">
    <name type="scientific">Corynebacterium provencense</name>
    <dbReference type="NCBI Taxonomy" id="1737425"/>
    <lineage>
        <taxon>Bacteria</taxon>
        <taxon>Bacillati</taxon>
        <taxon>Actinomycetota</taxon>
        <taxon>Actinomycetes</taxon>
        <taxon>Mycobacteriales</taxon>
        <taxon>Corynebacteriaceae</taxon>
        <taxon>Corynebacterium</taxon>
    </lineage>
</organism>
<dbReference type="SMART" id="SM00344">
    <property type="entry name" value="HTH_ASNC"/>
    <property type="match status" value="1"/>
</dbReference>
<gene>
    <name evidence="6" type="ORF">Csp1_24680</name>
</gene>
<dbReference type="PANTHER" id="PTHR30154">
    <property type="entry name" value="LEUCINE-RESPONSIVE REGULATORY PROTEIN"/>
    <property type="match status" value="1"/>
</dbReference>
<dbReference type="InterPro" id="IPR000485">
    <property type="entry name" value="AsnC-type_HTH_dom"/>
</dbReference>
<dbReference type="OrthoDB" id="9809462at2"/>
<evidence type="ECO:0000259" key="4">
    <source>
        <dbReference type="Pfam" id="PF01037"/>
    </source>
</evidence>
<dbReference type="Gene3D" id="3.30.70.920">
    <property type="match status" value="1"/>
</dbReference>
<dbReference type="Gene3D" id="1.10.10.10">
    <property type="entry name" value="Winged helix-like DNA-binding domain superfamily/Winged helix DNA-binding domain"/>
    <property type="match status" value="1"/>
</dbReference>
<feature type="domain" description="Transcription regulator AsnC/Lrp ligand binding" evidence="4">
    <location>
        <begin position="81"/>
        <end position="149"/>
    </location>
</feature>
<dbReference type="GO" id="GO:0043200">
    <property type="term" value="P:response to amino acid"/>
    <property type="evidence" value="ECO:0007669"/>
    <property type="project" value="TreeGrafter"/>
</dbReference>
<dbReference type="Pfam" id="PF13404">
    <property type="entry name" value="HTH_AsnC-type"/>
    <property type="match status" value="1"/>
</dbReference>
<proteinExistence type="predicted"/>
<protein>
    <recommendedName>
        <fullName evidence="8">Regulatory protein AsnC</fullName>
    </recommendedName>
</protein>
<evidence type="ECO:0008006" key="8">
    <source>
        <dbReference type="Google" id="ProtNLM"/>
    </source>
</evidence>
<evidence type="ECO:0000313" key="6">
    <source>
        <dbReference type="EMBL" id="AWT27216.1"/>
    </source>
</evidence>
<name>A0A2Z3YQT8_9CORY</name>